<dbReference type="SUPFAM" id="SSF52200">
    <property type="entry name" value="Toll/Interleukin receptor TIR domain"/>
    <property type="match status" value="1"/>
</dbReference>
<dbReference type="PANTHER" id="PTHR15079:SF3">
    <property type="entry name" value="MYELOID DIFFERENTIATION PRIMARY RESPONSE PROTEIN MYD88"/>
    <property type="match status" value="1"/>
</dbReference>
<evidence type="ECO:0000256" key="5">
    <source>
        <dbReference type="ARBA" id="ARBA00023198"/>
    </source>
</evidence>
<feature type="domain" description="Death" evidence="6">
    <location>
        <begin position="41"/>
        <end position="104"/>
    </location>
</feature>
<evidence type="ECO:0000256" key="2">
    <source>
        <dbReference type="ARBA" id="ARBA00022490"/>
    </source>
</evidence>
<dbReference type="Gene3D" id="1.10.533.10">
    <property type="entry name" value="Death Domain, Fas"/>
    <property type="match status" value="1"/>
</dbReference>
<evidence type="ECO:0000256" key="4">
    <source>
        <dbReference type="ARBA" id="ARBA00022859"/>
    </source>
</evidence>
<protein>
    <submittedName>
        <fullName evidence="8">Myeloid differentiation primary response protein MyD88</fullName>
    </submittedName>
</protein>
<evidence type="ECO:0000259" key="6">
    <source>
        <dbReference type="PROSITE" id="PS50017"/>
    </source>
</evidence>
<name>A0A087TSR2_STEMI</name>
<dbReference type="OMA" id="RCERADF"/>
<keyword evidence="2" id="KW-0963">Cytoplasm</keyword>
<dbReference type="AlphaFoldDB" id="A0A087TSR2"/>
<dbReference type="GO" id="GO:0070976">
    <property type="term" value="F:TIR domain binding"/>
    <property type="evidence" value="ECO:0007669"/>
    <property type="project" value="InterPro"/>
</dbReference>
<dbReference type="GO" id="GO:0045087">
    <property type="term" value="P:innate immune response"/>
    <property type="evidence" value="ECO:0007669"/>
    <property type="project" value="UniProtKB-KW"/>
</dbReference>
<dbReference type="Pfam" id="PF00531">
    <property type="entry name" value="Death"/>
    <property type="match status" value="1"/>
</dbReference>
<keyword evidence="4" id="KW-0391">Immunity</keyword>
<dbReference type="InterPro" id="IPR017281">
    <property type="entry name" value="Myelin_different_resp_MyD88"/>
</dbReference>
<proteinExistence type="predicted"/>
<dbReference type="CDD" id="cd08312">
    <property type="entry name" value="Death_MyD88"/>
    <property type="match status" value="1"/>
</dbReference>
<reference evidence="8 9" key="1">
    <citation type="submission" date="2013-11" db="EMBL/GenBank/DDBJ databases">
        <title>Genome sequencing of Stegodyphus mimosarum.</title>
        <authorList>
            <person name="Bechsgaard J."/>
        </authorList>
    </citation>
    <scope>NUCLEOTIDE SEQUENCE [LARGE SCALE GENOMIC DNA]</scope>
</reference>
<dbReference type="GO" id="GO:0043123">
    <property type="term" value="P:positive regulation of canonical NF-kappaB signal transduction"/>
    <property type="evidence" value="ECO:0007669"/>
    <property type="project" value="InterPro"/>
</dbReference>
<dbReference type="OrthoDB" id="10037120at2759"/>
<dbReference type="PROSITE" id="PS50017">
    <property type="entry name" value="DEATH_DOMAIN"/>
    <property type="match status" value="1"/>
</dbReference>
<dbReference type="PANTHER" id="PTHR15079">
    <property type="entry name" value="MYD88"/>
    <property type="match status" value="1"/>
</dbReference>
<dbReference type="GO" id="GO:0005737">
    <property type="term" value="C:cytoplasm"/>
    <property type="evidence" value="ECO:0007669"/>
    <property type="project" value="UniProtKB-SubCell"/>
</dbReference>
<sequence length="222" mass="25838">MEEIDFDKVPAKALNISSRLRLAWFLNPEQSLPSENGFARDYRGLAEQMDFQYNDIKNFQRNEDPTMKILEAWDARPSTTISQLIQFLENMGRHDVVQDLRPQFENDASVYLRNMKRSSEIPLQVPEVTSCHIQKSQFVEDFSILTTGDIITGEPTYYDAYVCYADEDIRFVHDLAKYLESPAVGFKLFIRGRDLLAGHSEYETNIQLIKERCRRMLIILSP</sequence>
<keyword evidence="9" id="KW-1185">Reference proteome</keyword>
<evidence type="ECO:0000256" key="3">
    <source>
        <dbReference type="ARBA" id="ARBA00022588"/>
    </source>
</evidence>
<gene>
    <name evidence="8" type="ORF">X975_18954</name>
</gene>
<dbReference type="GO" id="GO:0002755">
    <property type="term" value="P:MyD88-dependent toll-like receptor signaling pathway"/>
    <property type="evidence" value="ECO:0007669"/>
    <property type="project" value="InterPro"/>
</dbReference>
<organism evidence="8 9">
    <name type="scientific">Stegodyphus mimosarum</name>
    <name type="common">African social velvet spider</name>
    <dbReference type="NCBI Taxonomy" id="407821"/>
    <lineage>
        <taxon>Eukaryota</taxon>
        <taxon>Metazoa</taxon>
        <taxon>Ecdysozoa</taxon>
        <taxon>Arthropoda</taxon>
        <taxon>Chelicerata</taxon>
        <taxon>Arachnida</taxon>
        <taxon>Araneae</taxon>
        <taxon>Araneomorphae</taxon>
        <taxon>Entelegynae</taxon>
        <taxon>Eresoidea</taxon>
        <taxon>Eresidae</taxon>
        <taxon>Stegodyphus</taxon>
    </lineage>
</organism>
<dbReference type="InterPro" id="IPR034249">
    <property type="entry name" value="MyD88_Death"/>
</dbReference>
<dbReference type="EMBL" id="KK116572">
    <property type="protein sequence ID" value="KFM68151.1"/>
    <property type="molecule type" value="Genomic_DNA"/>
</dbReference>
<dbReference type="InterPro" id="IPR000488">
    <property type="entry name" value="Death_dom"/>
</dbReference>
<dbReference type="STRING" id="407821.A0A087TSR2"/>
<keyword evidence="3" id="KW-0399">Innate immunity</keyword>
<keyword evidence="5" id="KW-0395">Inflammatory response</keyword>
<dbReference type="FunFam" id="1.10.533.10:FF:000029">
    <property type="entry name" value="Myeloid differentiation primary response protein MyD88"/>
    <property type="match status" value="1"/>
</dbReference>
<dbReference type="InterPro" id="IPR035897">
    <property type="entry name" value="Toll_tir_struct_dom_sf"/>
</dbReference>
<dbReference type="PROSITE" id="PS50104">
    <property type="entry name" value="TIR"/>
    <property type="match status" value="1"/>
</dbReference>
<feature type="domain" description="TIR" evidence="7">
    <location>
        <begin position="156"/>
        <end position="222"/>
    </location>
</feature>
<dbReference type="Gene3D" id="3.40.50.10140">
    <property type="entry name" value="Toll/interleukin-1 receptor homology (TIR) domain"/>
    <property type="match status" value="1"/>
</dbReference>
<accession>A0A087TSR2</accession>
<feature type="non-terminal residue" evidence="8">
    <location>
        <position position="222"/>
    </location>
</feature>
<dbReference type="SUPFAM" id="SSF47986">
    <property type="entry name" value="DEATH domain"/>
    <property type="match status" value="1"/>
</dbReference>
<dbReference type="InterPro" id="IPR000157">
    <property type="entry name" value="TIR_dom"/>
</dbReference>
<evidence type="ECO:0000259" key="7">
    <source>
        <dbReference type="PROSITE" id="PS50104"/>
    </source>
</evidence>
<dbReference type="InterPro" id="IPR011029">
    <property type="entry name" value="DEATH-like_dom_sf"/>
</dbReference>
<evidence type="ECO:0000313" key="8">
    <source>
        <dbReference type="EMBL" id="KFM68151.1"/>
    </source>
</evidence>
<dbReference type="Proteomes" id="UP000054359">
    <property type="component" value="Unassembled WGS sequence"/>
</dbReference>
<comment type="subcellular location">
    <subcellularLocation>
        <location evidence="1">Cytoplasm</location>
    </subcellularLocation>
</comment>
<dbReference type="SMART" id="SM00005">
    <property type="entry name" value="DEATH"/>
    <property type="match status" value="1"/>
</dbReference>
<evidence type="ECO:0000313" key="9">
    <source>
        <dbReference type="Proteomes" id="UP000054359"/>
    </source>
</evidence>
<evidence type="ECO:0000256" key="1">
    <source>
        <dbReference type="ARBA" id="ARBA00004496"/>
    </source>
</evidence>